<dbReference type="Pfam" id="PF02298">
    <property type="entry name" value="Cu_bind_like"/>
    <property type="match status" value="1"/>
</dbReference>
<dbReference type="InterPro" id="IPR039391">
    <property type="entry name" value="Phytocyanin-like"/>
</dbReference>
<dbReference type="CDD" id="cd04216">
    <property type="entry name" value="Phytocyanin"/>
    <property type="match status" value="1"/>
</dbReference>
<proteinExistence type="predicted"/>
<accession>A0ABR2RNG2</accession>
<reference evidence="2 3" key="1">
    <citation type="journal article" date="2024" name="G3 (Bethesda)">
        <title>Genome assembly of Hibiscus sabdariffa L. provides insights into metabolisms of medicinal natural products.</title>
        <authorList>
            <person name="Kim T."/>
        </authorList>
    </citation>
    <scope>NUCLEOTIDE SEQUENCE [LARGE SCALE GENOMIC DNA]</scope>
    <source>
        <strain evidence="2">TK-2024</strain>
        <tissue evidence="2">Old leaves</tissue>
    </source>
</reference>
<sequence length="190" mass="20762">MANVVMMLKMVMALVVIMAPSLGLISWVVGAQLHHHVVGDDRGWDPSSNISTWSSGRSFRVGDKIWFAYSAAQESIVELKSKDEYESCDVRNPLRMYTDGLDSIELVEEGIRYFASNKLESCKKGLKLHVEVMPLGKPVTQVSGVTTVAENSVSIVADAVAPTTPSGSVQLYGNFMLLLVGLWLCSCMAF</sequence>
<dbReference type="Gene3D" id="2.60.40.420">
    <property type="entry name" value="Cupredoxins - blue copper proteins"/>
    <property type="match status" value="1"/>
</dbReference>
<keyword evidence="3" id="KW-1185">Reference proteome</keyword>
<feature type="domain" description="Phytocyanin" evidence="1">
    <location>
        <begin position="34"/>
        <end position="134"/>
    </location>
</feature>
<name>A0ABR2RNG2_9ROSI</name>
<dbReference type="PANTHER" id="PTHR33021:SF31">
    <property type="entry name" value="OS02G0720100 PROTEIN"/>
    <property type="match status" value="1"/>
</dbReference>
<organism evidence="2 3">
    <name type="scientific">Hibiscus sabdariffa</name>
    <name type="common">roselle</name>
    <dbReference type="NCBI Taxonomy" id="183260"/>
    <lineage>
        <taxon>Eukaryota</taxon>
        <taxon>Viridiplantae</taxon>
        <taxon>Streptophyta</taxon>
        <taxon>Embryophyta</taxon>
        <taxon>Tracheophyta</taxon>
        <taxon>Spermatophyta</taxon>
        <taxon>Magnoliopsida</taxon>
        <taxon>eudicotyledons</taxon>
        <taxon>Gunneridae</taxon>
        <taxon>Pentapetalae</taxon>
        <taxon>rosids</taxon>
        <taxon>malvids</taxon>
        <taxon>Malvales</taxon>
        <taxon>Malvaceae</taxon>
        <taxon>Malvoideae</taxon>
        <taxon>Hibiscus</taxon>
    </lineage>
</organism>
<evidence type="ECO:0000313" key="2">
    <source>
        <dbReference type="EMBL" id="KAK9014491.1"/>
    </source>
</evidence>
<dbReference type="InterPro" id="IPR003245">
    <property type="entry name" value="Phytocyanin_dom"/>
</dbReference>
<protein>
    <recommendedName>
        <fullName evidence="1">Phytocyanin domain-containing protein</fullName>
    </recommendedName>
</protein>
<evidence type="ECO:0000259" key="1">
    <source>
        <dbReference type="PROSITE" id="PS51485"/>
    </source>
</evidence>
<evidence type="ECO:0000313" key="3">
    <source>
        <dbReference type="Proteomes" id="UP001396334"/>
    </source>
</evidence>
<comment type="caution">
    <text evidence="2">The sequence shown here is derived from an EMBL/GenBank/DDBJ whole genome shotgun (WGS) entry which is preliminary data.</text>
</comment>
<dbReference type="EMBL" id="JBBPBN010000021">
    <property type="protein sequence ID" value="KAK9014491.1"/>
    <property type="molecule type" value="Genomic_DNA"/>
</dbReference>
<dbReference type="Proteomes" id="UP001396334">
    <property type="component" value="Unassembled WGS sequence"/>
</dbReference>
<dbReference type="PANTHER" id="PTHR33021">
    <property type="entry name" value="BLUE COPPER PROTEIN"/>
    <property type="match status" value="1"/>
</dbReference>
<dbReference type="InterPro" id="IPR008972">
    <property type="entry name" value="Cupredoxin"/>
</dbReference>
<dbReference type="PROSITE" id="PS51485">
    <property type="entry name" value="PHYTOCYANIN"/>
    <property type="match status" value="1"/>
</dbReference>
<gene>
    <name evidence="2" type="ORF">V6N11_005646</name>
</gene>
<dbReference type="SUPFAM" id="SSF49503">
    <property type="entry name" value="Cupredoxins"/>
    <property type="match status" value="1"/>
</dbReference>